<dbReference type="Pfam" id="PF20720">
    <property type="entry name" value="nSTAND3"/>
    <property type="match status" value="1"/>
</dbReference>
<dbReference type="Gene3D" id="3.40.50.300">
    <property type="entry name" value="P-loop containing nucleotide triphosphate hydrolases"/>
    <property type="match status" value="1"/>
</dbReference>
<name>A0A8B6FRV1_MYTGA</name>
<gene>
    <name evidence="7" type="ORF">MGAL_10B068503</name>
</gene>
<dbReference type="InterPro" id="IPR036770">
    <property type="entry name" value="Ankyrin_rpt-contain_sf"/>
</dbReference>
<evidence type="ECO:0000256" key="2">
    <source>
        <dbReference type="ARBA" id="ARBA00023043"/>
    </source>
</evidence>
<feature type="coiled-coil region" evidence="4">
    <location>
        <begin position="181"/>
        <end position="215"/>
    </location>
</feature>
<evidence type="ECO:0000313" key="8">
    <source>
        <dbReference type="Proteomes" id="UP000596742"/>
    </source>
</evidence>
<dbReference type="InterPro" id="IPR049050">
    <property type="entry name" value="nSTAND3"/>
</dbReference>
<dbReference type="Pfam" id="PF12796">
    <property type="entry name" value="Ank_2"/>
    <property type="match status" value="2"/>
</dbReference>
<dbReference type="SMART" id="SM00248">
    <property type="entry name" value="ANK"/>
    <property type="match status" value="5"/>
</dbReference>
<accession>A0A8B6FRV1</accession>
<dbReference type="PROSITE" id="PS50297">
    <property type="entry name" value="ANK_REP_REGION"/>
    <property type="match status" value="1"/>
</dbReference>
<dbReference type="AlphaFoldDB" id="A0A8B6FRV1"/>
<evidence type="ECO:0000256" key="1">
    <source>
        <dbReference type="ARBA" id="ARBA00022737"/>
    </source>
</evidence>
<dbReference type="InterPro" id="IPR051631">
    <property type="entry name" value="Ankyrin-KH/SAM_domain"/>
</dbReference>
<dbReference type="Proteomes" id="UP000596742">
    <property type="component" value="Unassembled WGS sequence"/>
</dbReference>
<evidence type="ECO:0000259" key="5">
    <source>
        <dbReference type="Pfam" id="PF18738"/>
    </source>
</evidence>
<proteinExistence type="predicted"/>
<evidence type="ECO:0008006" key="9">
    <source>
        <dbReference type="Google" id="ProtNLM"/>
    </source>
</evidence>
<evidence type="ECO:0000259" key="6">
    <source>
        <dbReference type="Pfam" id="PF20720"/>
    </source>
</evidence>
<feature type="domain" description="Novel STAND NTPase 3" evidence="6">
    <location>
        <begin position="259"/>
        <end position="411"/>
    </location>
</feature>
<dbReference type="EMBL" id="UYJE01007203">
    <property type="protein sequence ID" value="VDI52622.1"/>
    <property type="molecule type" value="Genomic_DNA"/>
</dbReference>
<sequence length="865" mass="100087">MESISDEKKNFIIIQLVVTGIAPRAVRKIFDREFHPVRLRSSLDKGYKKIKQLQNRRVLSQTQMDLLYPGVGIEPSSSTFDTSLMLCLLRNLTNIDVYDQSPQPHNASLAADLGRMHYYRNECAHMNICEISKEEFNSIWTDLTQAIQRLGGIGLYTECQTQKQSMENIDQRILCEIFNEMNSSMKENGNIKEEIDRLKEEIDRIKEEKKLEIDLIRVEQQEEAELQFHFISKERFQQNIEIKRKWREQLNSETFILSKAAISIFETIQHNQFVAVSGMCGSGKSTLAQYVALRMSESHAYFVISASSTNSWDFILRDDDRKPDKKILYILDDFFGKFSISDFDHMRFTSNLNSAKYFAARNQNFRFLFTCRPHVFAMSKIKDVLPSIIECNLHSSELSLSFNERRKIFDLYIPDEETVYQDNNFLRSEQLPLLCTLYRKHFCSRIQDFILNSDQIITNQISALRESENPSYIFLALLMVVREINTKYGLSECISYHAILPCLRSVISESNFKNTPMASLKFLLLGLDAIEGIYVKREGYLLSFINDKICDIVISCIGGRFIHSILTFTEYSFIENRVRLESFVTEETVKSASIILNKAYNEIFFARLIQEIRNGNERVFANIQNKNQGYRTAFIEYLKVHLTESDVDSLKSPLLLSCKMGYVDFVLYLVGKWNRLLEYSIYETETPLSEACSMGYFNIVKFLVDSQKNIDLQRTEPIELACKKGHLHIVEFLLTQGVYQDLTQTFRDSCANGYTDIVLLLIKKEPNLLELIRVLSGPSNVLNMACTNGHEKVVRILLRHNLPAKNPYSAANTCTPLYYASMKGHLNIVKLLLNTNAQVHERDISVAEWNDHEEVVKCLRNHLSL</sequence>
<reference evidence="7" key="1">
    <citation type="submission" date="2018-11" db="EMBL/GenBank/DDBJ databases">
        <authorList>
            <person name="Alioto T."/>
            <person name="Alioto T."/>
        </authorList>
    </citation>
    <scope>NUCLEOTIDE SEQUENCE</scope>
</reference>
<dbReference type="PANTHER" id="PTHR23206:SF8">
    <property type="entry name" value="ANKYRIN REPEAT AND KH DOMAIN-CONTAINING 1"/>
    <property type="match status" value="1"/>
</dbReference>
<dbReference type="PROSITE" id="PS50088">
    <property type="entry name" value="ANK_REPEAT"/>
    <property type="match status" value="1"/>
</dbReference>
<dbReference type="InterPro" id="IPR002110">
    <property type="entry name" value="Ankyrin_rpt"/>
</dbReference>
<keyword evidence="1" id="KW-0677">Repeat</keyword>
<protein>
    <recommendedName>
        <fullName evidence="9">DZIP3-like HEPN domain-containing protein</fullName>
    </recommendedName>
</protein>
<organism evidence="7 8">
    <name type="scientific">Mytilus galloprovincialis</name>
    <name type="common">Mediterranean mussel</name>
    <dbReference type="NCBI Taxonomy" id="29158"/>
    <lineage>
        <taxon>Eukaryota</taxon>
        <taxon>Metazoa</taxon>
        <taxon>Spiralia</taxon>
        <taxon>Lophotrochozoa</taxon>
        <taxon>Mollusca</taxon>
        <taxon>Bivalvia</taxon>
        <taxon>Autobranchia</taxon>
        <taxon>Pteriomorphia</taxon>
        <taxon>Mytilida</taxon>
        <taxon>Mytiloidea</taxon>
        <taxon>Mytilidae</taxon>
        <taxon>Mytilinae</taxon>
        <taxon>Mytilus</taxon>
    </lineage>
</organism>
<dbReference type="OrthoDB" id="10057496at2759"/>
<evidence type="ECO:0000313" key="7">
    <source>
        <dbReference type="EMBL" id="VDI52622.1"/>
    </source>
</evidence>
<dbReference type="InterPro" id="IPR041249">
    <property type="entry name" value="HEPN_DZIP3"/>
</dbReference>
<dbReference type="SUPFAM" id="SSF48403">
    <property type="entry name" value="Ankyrin repeat"/>
    <property type="match status" value="1"/>
</dbReference>
<feature type="domain" description="DZIP3-like HEPN" evidence="5">
    <location>
        <begin position="38"/>
        <end position="163"/>
    </location>
</feature>
<dbReference type="InterPro" id="IPR027417">
    <property type="entry name" value="P-loop_NTPase"/>
</dbReference>
<feature type="repeat" description="ANK" evidence="3">
    <location>
        <begin position="812"/>
        <end position="844"/>
    </location>
</feature>
<dbReference type="Gene3D" id="1.25.40.20">
    <property type="entry name" value="Ankyrin repeat-containing domain"/>
    <property type="match status" value="2"/>
</dbReference>
<comment type="caution">
    <text evidence="7">The sequence shown here is derived from an EMBL/GenBank/DDBJ whole genome shotgun (WGS) entry which is preliminary data.</text>
</comment>
<dbReference type="Pfam" id="PF18738">
    <property type="entry name" value="HEPN_DZIP3"/>
    <property type="match status" value="1"/>
</dbReference>
<evidence type="ECO:0000256" key="3">
    <source>
        <dbReference type="PROSITE-ProRule" id="PRU00023"/>
    </source>
</evidence>
<dbReference type="SUPFAM" id="SSF52540">
    <property type="entry name" value="P-loop containing nucleoside triphosphate hydrolases"/>
    <property type="match status" value="1"/>
</dbReference>
<keyword evidence="2 3" id="KW-0040">ANK repeat</keyword>
<keyword evidence="8" id="KW-1185">Reference proteome</keyword>
<keyword evidence="4" id="KW-0175">Coiled coil</keyword>
<dbReference type="PANTHER" id="PTHR23206">
    <property type="entry name" value="MASK PROTEIN"/>
    <property type="match status" value="1"/>
</dbReference>
<evidence type="ECO:0000256" key="4">
    <source>
        <dbReference type="SAM" id="Coils"/>
    </source>
</evidence>